<dbReference type="Pfam" id="PF16016">
    <property type="entry name" value="VASt"/>
    <property type="match status" value="1"/>
</dbReference>
<dbReference type="InterPro" id="IPR004182">
    <property type="entry name" value="GRAM"/>
</dbReference>
<feature type="domain" description="VASt" evidence="8">
    <location>
        <begin position="528"/>
        <end position="698"/>
    </location>
</feature>
<reference evidence="9 10" key="1">
    <citation type="journal article" date="2012" name="Eukaryot. Cell">
        <title>Draft genome sequence of Wickerhamomyces ciferrii NRRL Y-1031 F-60-10.</title>
        <authorList>
            <person name="Schneider J."/>
            <person name="Andrea H."/>
            <person name="Blom J."/>
            <person name="Jaenicke S."/>
            <person name="Ruckert C."/>
            <person name="Schorsch C."/>
            <person name="Szczepanowski R."/>
            <person name="Farwick M."/>
            <person name="Goesmann A."/>
            <person name="Puhler A."/>
            <person name="Schaffer S."/>
            <person name="Tauch A."/>
            <person name="Kohler T."/>
            <person name="Brinkrolf K."/>
        </authorList>
    </citation>
    <scope>NUCLEOTIDE SEQUENCE [LARGE SCALE GENOMIC DNA]</scope>
    <source>
        <strain evidence="10">ATCC 14091 / BCRC 22168 / CBS 111 / JCM 3599 / NBRC 0793 / NRRL Y-1031 F-60-10</strain>
    </source>
</reference>
<keyword evidence="3 7" id="KW-0812">Transmembrane</keyword>
<dbReference type="GO" id="GO:0140268">
    <property type="term" value="C:endoplasmic reticulum-plasma membrane contact site"/>
    <property type="evidence" value="ECO:0007669"/>
    <property type="project" value="TreeGrafter"/>
</dbReference>
<proteinExistence type="inferred from homology"/>
<evidence type="ECO:0000256" key="4">
    <source>
        <dbReference type="ARBA" id="ARBA00022989"/>
    </source>
</evidence>
<feature type="region of interest" description="Disordered" evidence="6">
    <location>
        <begin position="15"/>
        <end position="73"/>
    </location>
</feature>
<dbReference type="GO" id="GO:0005886">
    <property type="term" value="C:plasma membrane"/>
    <property type="evidence" value="ECO:0007669"/>
    <property type="project" value="TreeGrafter"/>
</dbReference>
<gene>
    <name evidence="9" type="ORF">BN7_1391</name>
</gene>
<evidence type="ECO:0000256" key="5">
    <source>
        <dbReference type="ARBA" id="ARBA00023136"/>
    </source>
</evidence>
<comment type="caution">
    <text evidence="9">The sequence shown here is derived from an EMBL/GenBank/DDBJ whole genome shotgun (WGS) entry which is preliminary data.</text>
</comment>
<feature type="compositionally biased region" description="Basic residues" evidence="6">
    <location>
        <begin position="226"/>
        <end position="236"/>
    </location>
</feature>
<evidence type="ECO:0000256" key="1">
    <source>
        <dbReference type="ARBA" id="ARBA00004167"/>
    </source>
</evidence>
<dbReference type="GO" id="GO:0032541">
    <property type="term" value="C:cortical endoplasmic reticulum"/>
    <property type="evidence" value="ECO:0007669"/>
    <property type="project" value="TreeGrafter"/>
</dbReference>
<feature type="region of interest" description="Disordered" evidence="6">
    <location>
        <begin position="173"/>
        <end position="265"/>
    </location>
</feature>
<dbReference type="GO" id="GO:0005739">
    <property type="term" value="C:mitochondrion"/>
    <property type="evidence" value="ECO:0007669"/>
    <property type="project" value="TreeGrafter"/>
</dbReference>
<feature type="compositionally biased region" description="Low complexity" evidence="6">
    <location>
        <begin position="15"/>
        <end position="31"/>
    </location>
</feature>
<keyword evidence="4 7" id="KW-1133">Transmembrane helix</keyword>
<dbReference type="Proteomes" id="UP000009328">
    <property type="component" value="Unassembled WGS sequence"/>
</dbReference>
<dbReference type="eggNOG" id="KOG1032">
    <property type="taxonomic scope" value="Eukaryota"/>
</dbReference>
<feature type="compositionally biased region" description="Polar residues" evidence="6">
    <location>
        <begin position="102"/>
        <end position="116"/>
    </location>
</feature>
<dbReference type="AlphaFoldDB" id="K0KI64"/>
<evidence type="ECO:0000313" key="10">
    <source>
        <dbReference type="Proteomes" id="UP000009328"/>
    </source>
</evidence>
<dbReference type="PANTHER" id="PTHR23319:SF4">
    <property type="entry name" value="GRAM DOMAIN CONTAINING 1B, ISOFORM E"/>
    <property type="match status" value="1"/>
</dbReference>
<dbReference type="InterPro" id="IPR051482">
    <property type="entry name" value="Cholesterol_transport"/>
</dbReference>
<evidence type="ECO:0000313" key="9">
    <source>
        <dbReference type="EMBL" id="CCH41852.1"/>
    </source>
</evidence>
<dbReference type="FunCoup" id="K0KI64">
    <property type="interactions" value="155"/>
</dbReference>
<sequence length="885" mass="98093">MSSLDTMDDAWSYSYPSSLDSLPLPDSTSSTNDVIAPGSSIQDENTKPGTKDSIVTEQPKEIKLESPITLRRNSLLEEKNNFAGSSTSKPIAVPQAALVPQHKNSSLSLSQSNPTKSAPADPHTTKHDAEAVPGDNSSSSSLNAPALDLALIQNQSPPSTPVQNGNFFNNMFSTMSFNKKGQNGKNSETETHNVDEDGNVDVTIGSHSRTKSNATSVKESPSMMSYRKKSKTRRRNTSSSSMESLKSPLVESEKPTLSTQHEEEETYDKNLYINDKFKGTNYRFSTAARNTNFHKLFKSIPEDERLLDDFSCALSREILLQGRLYVSERNICFNSNLLGWVTNLVIPYSDIRNFEKTATAGLFPNGIAIQLTNGHKHYFASFLSRDSTYTLLSDIWDASDDQINNLANVNTNSFRSTSINDSADAKELSLDLEKYDKDEYNDALLSIDGDTPAVKRISDSDYLSSSAEEDDDDGSSLGSSVGAASESGKIISSSQQTVYKLKDTSVYAYTGLEGHHETVSNYDFAKNNETILSEETLKCPPGLLFEILFGPNNDLTLQLLGAQGSSDFSQFSDYEKNNEGFKQRTYNYTKALNYSIGPKSTKCLVEERIENLDYNDYINVLSITRTPDVPSGNAFSVQTRYLMTWGPENTTRLVVAFKVDWTGSSWVKGMIEKSCASGQEEATKVFIPMLRKIVDENVYESTEQVTVEDDIKPVAAAKLQKVDTDAKSVHLESQATIPNLSEVTWIQLTFLGLLLAILVVQIGMFKSLGKIPEKTFSFGLLDGFDKSTGDSLARGEEILLWNWIDERSGNLDLSKNEKIGIIKNDIDRLVEKWVQRETKSKETRELVKSFELHLNAYTKDAISNSNEKRDKEKASALKAAIKALL</sequence>
<evidence type="ECO:0000256" key="7">
    <source>
        <dbReference type="SAM" id="Phobius"/>
    </source>
</evidence>
<organism evidence="9 10">
    <name type="scientific">Wickerhamomyces ciferrii (strain ATCC 14091 / BCRC 22168 / CBS 111 / JCM 3599 / NBRC 0793 / NRRL Y-1031 F-60-10)</name>
    <name type="common">Yeast</name>
    <name type="synonym">Pichia ciferrii</name>
    <dbReference type="NCBI Taxonomy" id="1206466"/>
    <lineage>
        <taxon>Eukaryota</taxon>
        <taxon>Fungi</taxon>
        <taxon>Dikarya</taxon>
        <taxon>Ascomycota</taxon>
        <taxon>Saccharomycotina</taxon>
        <taxon>Saccharomycetes</taxon>
        <taxon>Phaffomycetales</taxon>
        <taxon>Wickerhamomycetaceae</taxon>
        <taxon>Wickerhamomyces</taxon>
    </lineage>
</organism>
<keyword evidence="10" id="KW-1185">Reference proteome</keyword>
<evidence type="ECO:0000256" key="2">
    <source>
        <dbReference type="ARBA" id="ARBA00006582"/>
    </source>
</evidence>
<feature type="compositionally biased region" description="Low complexity" evidence="6">
    <location>
        <begin position="237"/>
        <end position="247"/>
    </location>
</feature>
<evidence type="ECO:0000256" key="3">
    <source>
        <dbReference type="ARBA" id="ARBA00022692"/>
    </source>
</evidence>
<keyword evidence="5 7" id="KW-0472">Membrane</keyword>
<feature type="transmembrane region" description="Helical" evidence="7">
    <location>
        <begin position="745"/>
        <end position="765"/>
    </location>
</feature>
<dbReference type="GO" id="GO:0032934">
    <property type="term" value="F:sterol binding"/>
    <property type="evidence" value="ECO:0007669"/>
    <property type="project" value="TreeGrafter"/>
</dbReference>
<dbReference type="InterPro" id="IPR011993">
    <property type="entry name" value="PH-like_dom_sf"/>
</dbReference>
<dbReference type="STRING" id="1206466.K0KI64"/>
<dbReference type="Pfam" id="PF02893">
    <property type="entry name" value="GRAM"/>
    <property type="match status" value="1"/>
</dbReference>
<dbReference type="GO" id="GO:0005789">
    <property type="term" value="C:endoplasmic reticulum membrane"/>
    <property type="evidence" value="ECO:0007669"/>
    <property type="project" value="TreeGrafter"/>
</dbReference>
<dbReference type="CDD" id="cd13220">
    <property type="entry name" value="PH-GRAM_GRAMDC"/>
    <property type="match status" value="1"/>
</dbReference>
<comment type="similarity">
    <text evidence="2">Belongs to the YSP2 family.</text>
</comment>
<dbReference type="GO" id="GO:0120015">
    <property type="term" value="F:sterol transfer activity"/>
    <property type="evidence" value="ECO:0007669"/>
    <property type="project" value="TreeGrafter"/>
</dbReference>
<dbReference type="HOGENOM" id="CLU_015638_0_0_1"/>
<dbReference type="Gene3D" id="2.30.29.30">
    <property type="entry name" value="Pleckstrin-homology domain (PH domain)/Phosphotyrosine-binding domain (PTB)"/>
    <property type="match status" value="1"/>
</dbReference>
<name>K0KI64_WICCF</name>
<comment type="subcellular location">
    <subcellularLocation>
        <location evidence="1">Membrane</location>
        <topology evidence="1">Single-pass membrane protein</topology>
    </subcellularLocation>
</comment>
<feature type="compositionally biased region" description="Polar residues" evidence="6">
    <location>
        <begin position="205"/>
        <end position="219"/>
    </location>
</feature>
<feature type="region of interest" description="Disordered" evidence="6">
    <location>
        <begin position="460"/>
        <end position="483"/>
    </location>
</feature>
<dbReference type="EMBL" id="CAIF01000029">
    <property type="protein sequence ID" value="CCH41852.1"/>
    <property type="molecule type" value="Genomic_DNA"/>
</dbReference>
<evidence type="ECO:0000256" key="6">
    <source>
        <dbReference type="SAM" id="MobiDB-lite"/>
    </source>
</evidence>
<dbReference type="PANTHER" id="PTHR23319">
    <property type="entry name" value="GRAM DOMAIN CONTAINING 1B, ISOFORM E"/>
    <property type="match status" value="1"/>
</dbReference>
<evidence type="ECO:0000259" key="8">
    <source>
        <dbReference type="PROSITE" id="PS51778"/>
    </source>
</evidence>
<protein>
    <recommendedName>
        <fullName evidence="8">VASt domain-containing protein</fullName>
    </recommendedName>
</protein>
<dbReference type="SMART" id="SM00568">
    <property type="entry name" value="GRAM"/>
    <property type="match status" value="1"/>
</dbReference>
<dbReference type="InParanoid" id="K0KI64"/>
<dbReference type="PROSITE" id="PS51778">
    <property type="entry name" value="VAST"/>
    <property type="match status" value="1"/>
</dbReference>
<dbReference type="GO" id="GO:0032366">
    <property type="term" value="P:intracellular sterol transport"/>
    <property type="evidence" value="ECO:0007669"/>
    <property type="project" value="TreeGrafter"/>
</dbReference>
<accession>K0KI64</accession>
<dbReference type="InterPro" id="IPR031968">
    <property type="entry name" value="VASt"/>
</dbReference>
<feature type="region of interest" description="Disordered" evidence="6">
    <location>
        <begin position="93"/>
        <end position="142"/>
    </location>
</feature>